<dbReference type="Proteomes" id="UP001162162">
    <property type="component" value="Unassembled WGS sequence"/>
</dbReference>
<comment type="caution">
    <text evidence="19">The sequence shown here is derived from an EMBL/GenBank/DDBJ whole genome shotgun (WGS) entry which is preliminary data.</text>
</comment>
<organism evidence="19 20">
    <name type="scientific">Aromia moschata</name>
    <dbReference type="NCBI Taxonomy" id="1265417"/>
    <lineage>
        <taxon>Eukaryota</taxon>
        <taxon>Metazoa</taxon>
        <taxon>Ecdysozoa</taxon>
        <taxon>Arthropoda</taxon>
        <taxon>Hexapoda</taxon>
        <taxon>Insecta</taxon>
        <taxon>Pterygota</taxon>
        <taxon>Neoptera</taxon>
        <taxon>Endopterygota</taxon>
        <taxon>Coleoptera</taxon>
        <taxon>Polyphaga</taxon>
        <taxon>Cucujiformia</taxon>
        <taxon>Chrysomeloidea</taxon>
        <taxon>Cerambycidae</taxon>
        <taxon>Cerambycinae</taxon>
        <taxon>Callichromatini</taxon>
        <taxon>Aromia</taxon>
    </lineage>
</organism>
<comment type="function">
    <text evidence="17">Nuclease required for the repair of DNA interstrand cross-links (ICL). Acts as a 5'-3' exonuclease that anchors at a cut end of DNA and cleaves DNA successively at every third nucleotide, allowing to excise an ICL from one strand through flanking incisions.</text>
</comment>
<evidence type="ECO:0000256" key="17">
    <source>
        <dbReference type="RuleBase" id="RU365033"/>
    </source>
</evidence>
<evidence type="ECO:0000256" key="4">
    <source>
        <dbReference type="ARBA" id="ARBA00022722"/>
    </source>
</evidence>
<keyword evidence="13" id="KW-0175">Coiled coil</keyword>
<accession>A0AAV8Y6F0</accession>
<evidence type="ECO:0000256" key="1">
    <source>
        <dbReference type="ARBA" id="ARBA00000983"/>
    </source>
</evidence>
<evidence type="ECO:0000259" key="18">
    <source>
        <dbReference type="SMART" id="SM00990"/>
    </source>
</evidence>
<dbReference type="GO" id="GO:0004528">
    <property type="term" value="F:phosphodiesterase I activity"/>
    <property type="evidence" value="ECO:0007669"/>
    <property type="project" value="UniProtKB-EC"/>
</dbReference>
<evidence type="ECO:0000256" key="11">
    <source>
        <dbReference type="ARBA" id="ARBA00022839"/>
    </source>
</evidence>
<keyword evidence="8" id="KW-0863">Zinc-finger</keyword>
<dbReference type="GO" id="GO:0008270">
    <property type="term" value="F:zinc ion binding"/>
    <property type="evidence" value="ECO:0007669"/>
    <property type="project" value="UniProtKB-KW"/>
</dbReference>
<keyword evidence="20" id="KW-1185">Reference proteome</keyword>
<evidence type="ECO:0000256" key="10">
    <source>
        <dbReference type="ARBA" id="ARBA00022833"/>
    </source>
</evidence>
<keyword evidence="4 17" id="KW-0540">Nuclease</keyword>
<evidence type="ECO:0000313" key="19">
    <source>
        <dbReference type="EMBL" id="KAJ8946382.1"/>
    </source>
</evidence>
<keyword evidence="7 17" id="KW-0227">DNA damage</keyword>
<name>A0AAV8Y6F0_9CUCU</name>
<protein>
    <recommendedName>
        <fullName evidence="17">Fanconi-associated nuclease</fullName>
        <ecNumber evidence="17">3.1.4.1</ecNumber>
    </recommendedName>
</protein>
<evidence type="ECO:0000256" key="7">
    <source>
        <dbReference type="ARBA" id="ARBA00022763"/>
    </source>
</evidence>
<dbReference type="GO" id="GO:0017108">
    <property type="term" value="F:5'-flap endonuclease activity"/>
    <property type="evidence" value="ECO:0007669"/>
    <property type="project" value="TreeGrafter"/>
</dbReference>
<evidence type="ECO:0000256" key="6">
    <source>
        <dbReference type="ARBA" id="ARBA00022759"/>
    </source>
</evidence>
<evidence type="ECO:0000256" key="15">
    <source>
        <dbReference type="ARBA" id="ARBA00023211"/>
    </source>
</evidence>
<dbReference type="InterPro" id="IPR011856">
    <property type="entry name" value="tRNA_endonuc-like_dom_sf"/>
</dbReference>
<keyword evidence="5 17" id="KW-0479">Metal-binding</keyword>
<comment type="similarity">
    <text evidence="3 17">Belongs to the FAN1 family.</text>
</comment>
<evidence type="ECO:0000256" key="8">
    <source>
        <dbReference type="ARBA" id="ARBA00022771"/>
    </source>
</evidence>
<dbReference type="EMBL" id="JAPWTK010000187">
    <property type="protein sequence ID" value="KAJ8946382.1"/>
    <property type="molecule type" value="Genomic_DNA"/>
</dbReference>
<keyword evidence="15 17" id="KW-0464">Manganese</keyword>
<dbReference type="Pfam" id="PF08774">
    <property type="entry name" value="VRR_NUC"/>
    <property type="match status" value="1"/>
</dbReference>
<evidence type="ECO:0000256" key="9">
    <source>
        <dbReference type="ARBA" id="ARBA00022801"/>
    </source>
</evidence>
<dbReference type="PANTHER" id="PTHR15749:SF4">
    <property type="entry name" value="FANCONI-ASSOCIATED NUCLEASE 1"/>
    <property type="match status" value="1"/>
</dbReference>
<keyword evidence="16 17" id="KW-0539">Nucleus</keyword>
<keyword evidence="14 17" id="KW-0234">DNA repair</keyword>
<keyword evidence="11" id="KW-0269">Exonuclease</keyword>
<evidence type="ECO:0000313" key="20">
    <source>
        <dbReference type="Proteomes" id="UP001162162"/>
    </source>
</evidence>
<dbReference type="GO" id="GO:0036297">
    <property type="term" value="P:interstrand cross-link repair"/>
    <property type="evidence" value="ECO:0007669"/>
    <property type="project" value="InterPro"/>
</dbReference>
<comment type="cofactor">
    <cofactor evidence="17">
        <name>Mg(2+)</name>
        <dbReference type="ChEBI" id="CHEBI:18420"/>
    </cofactor>
    <cofactor evidence="17">
        <name>Mn(2+)</name>
        <dbReference type="ChEBI" id="CHEBI:29035"/>
    </cofactor>
</comment>
<evidence type="ECO:0000256" key="3">
    <source>
        <dbReference type="ARBA" id="ARBA00005533"/>
    </source>
</evidence>
<evidence type="ECO:0000256" key="12">
    <source>
        <dbReference type="ARBA" id="ARBA00022842"/>
    </source>
</evidence>
<evidence type="ECO:0000256" key="2">
    <source>
        <dbReference type="ARBA" id="ARBA00004123"/>
    </source>
</evidence>
<dbReference type="EC" id="3.1.4.1" evidence="17"/>
<dbReference type="GO" id="GO:0070336">
    <property type="term" value="F:flap-structured DNA binding"/>
    <property type="evidence" value="ECO:0007669"/>
    <property type="project" value="TreeGrafter"/>
</dbReference>
<dbReference type="SMART" id="SM00990">
    <property type="entry name" value="VRR_NUC"/>
    <property type="match status" value="1"/>
</dbReference>
<evidence type="ECO:0000256" key="5">
    <source>
        <dbReference type="ARBA" id="ARBA00022723"/>
    </source>
</evidence>
<reference evidence="19" key="1">
    <citation type="journal article" date="2023" name="Insect Mol. Biol.">
        <title>Genome sequencing provides insights into the evolution of gene families encoding plant cell wall-degrading enzymes in longhorned beetles.</title>
        <authorList>
            <person name="Shin N.R."/>
            <person name="Okamura Y."/>
            <person name="Kirsch R."/>
            <person name="Pauchet Y."/>
        </authorList>
    </citation>
    <scope>NUCLEOTIDE SEQUENCE</scope>
    <source>
        <strain evidence="19">AMC_N1</strain>
    </source>
</reference>
<dbReference type="InterPro" id="IPR014883">
    <property type="entry name" value="VRR_NUC"/>
</dbReference>
<keyword evidence="12 17" id="KW-0460">Magnesium</keyword>
<dbReference type="FunFam" id="3.40.1350.10:FF:000004">
    <property type="entry name" value="Fanconi-associated nuclease"/>
    <property type="match status" value="1"/>
</dbReference>
<gene>
    <name evidence="19" type="ORF">NQ318_011788</name>
</gene>
<keyword evidence="6" id="KW-0255">Endonuclease</keyword>
<dbReference type="GO" id="GO:0005634">
    <property type="term" value="C:nucleus"/>
    <property type="evidence" value="ECO:0007669"/>
    <property type="project" value="UniProtKB-SubCell"/>
</dbReference>
<dbReference type="GO" id="GO:0008409">
    <property type="term" value="F:5'-3' exonuclease activity"/>
    <property type="evidence" value="ECO:0007669"/>
    <property type="project" value="TreeGrafter"/>
</dbReference>
<evidence type="ECO:0000256" key="16">
    <source>
        <dbReference type="ARBA" id="ARBA00023242"/>
    </source>
</evidence>
<evidence type="ECO:0000256" key="14">
    <source>
        <dbReference type="ARBA" id="ARBA00023204"/>
    </source>
</evidence>
<sequence length="149" mass="17424">MVTKYFYLRRKDEIDKRLAEIELGWSRDEVINWLNNNYDLHSHKLGFCEVGAIITEKKLLEILVDCIGRKVLAGIFKRFVTNIKDYRKGMPDLLVWNEETKKSKFVEVKGENDKLSIAQSLWIKHLKTIGADVEVCLVHSIGSKRKKKF</sequence>
<comment type="catalytic activity">
    <reaction evidence="1 17">
        <text>Hydrolytically removes 5'-nucleotides successively from the 3'-hydroxy termini of 3'-hydroxy-terminated oligonucleotides.</text>
        <dbReference type="EC" id="3.1.4.1"/>
    </reaction>
</comment>
<dbReference type="AlphaFoldDB" id="A0AAV8Y6F0"/>
<evidence type="ECO:0000256" key="13">
    <source>
        <dbReference type="ARBA" id="ARBA00023054"/>
    </source>
</evidence>
<comment type="subcellular location">
    <subcellularLocation>
        <location evidence="2 17">Nucleus</location>
    </subcellularLocation>
</comment>
<feature type="domain" description="VRR-NUC" evidence="18">
    <location>
        <begin position="54"/>
        <end position="140"/>
    </location>
</feature>
<keyword evidence="10" id="KW-0862">Zinc</keyword>
<dbReference type="PANTHER" id="PTHR15749">
    <property type="entry name" value="FANCONI-ASSOCIATED NUCLEASE 1"/>
    <property type="match status" value="1"/>
</dbReference>
<keyword evidence="9 17" id="KW-0378">Hydrolase</keyword>
<proteinExistence type="inferred from homology"/>
<dbReference type="InterPro" id="IPR033315">
    <property type="entry name" value="Fan1-like"/>
</dbReference>
<dbReference type="Gene3D" id="3.40.1350.10">
    <property type="match status" value="1"/>
</dbReference>